<name>A0A7S3PKK9_9STRA</name>
<sequence length="378" mass="42722">MKIKELWIYPVKGCQGINIPRAQLTPSGFLYDRAFCIIDLDGQIVSKHEAISMRKLPCLATIKISISVEDNLLRLESTDKDPIELPLEEGEYVDSPDVMVECSGKSTTTGGGWSLGFIPSKLANNSVNEWISSYLNAQIYPGKLRHGKSKTSRFAIARSMSTIKLCDYPPIFPIIEIGKRDGRFDKNEKRFSDFAPFLICNQASLEAVKIMGNVDEYPMSSMRASIIVDSKEAWEEETWSEILIKSPNNTMVTMKKIKECPRCTVPCRNPTSGEFLFKEKLLLWKLLKKAFPTKANDPEWGTWAGVFFGVYFGRASQQGTLHVGDTITVLQDETEGKNLHHIRDATFNRNPRKLILKIVFAVLLFLLLRRARSAFKIA</sequence>
<organism evidence="2">
    <name type="scientific">Aplanochytrium stocchinoi</name>
    <dbReference type="NCBI Taxonomy" id="215587"/>
    <lineage>
        <taxon>Eukaryota</taxon>
        <taxon>Sar</taxon>
        <taxon>Stramenopiles</taxon>
        <taxon>Bigyra</taxon>
        <taxon>Labyrinthulomycetes</taxon>
        <taxon>Thraustochytrida</taxon>
        <taxon>Thraustochytriidae</taxon>
        <taxon>Aplanochytrium</taxon>
    </lineage>
</organism>
<feature type="domain" description="MOSC" evidence="1">
    <location>
        <begin position="169"/>
        <end position="330"/>
    </location>
</feature>
<dbReference type="PANTHER" id="PTHR14237">
    <property type="entry name" value="MOLYBDOPTERIN COFACTOR SULFURASE MOSC"/>
    <property type="match status" value="1"/>
</dbReference>
<accession>A0A7S3PKK9</accession>
<gene>
    <name evidence="2" type="ORF">ASTO00021_LOCUS12548</name>
</gene>
<dbReference type="InterPro" id="IPR005302">
    <property type="entry name" value="MoCF_Sase_C"/>
</dbReference>
<dbReference type="GO" id="GO:0030170">
    <property type="term" value="F:pyridoxal phosphate binding"/>
    <property type="evidence" value="ECO:0007669"/>
    <property type="project" value="InterPro"/>
</dbReference>
<evidence type="ECO:0000313" key="2">
    <source>
        <dbReference type="EMBL" id="CAE0442439.1"/>
    </source>
</evidence>
<dbReference type="AlphaFoldDB" id="A0A7S3PKK9"/>
<dbReference type="GO" id="GO:0030151">
    <property type="term" value="F:molybdenum ion binding"/>
    <property type="evidence" value="ECO:0007669"/>
    <property type="project" value="InterPro"/>
</dbReference>
<dbReference type="GO" id="GO:0003824">
    <property type="term" value="F:catalytic activity"/>
    <property type="evidence" value="ECO:0007669"/>
    <property type="project" value="InterPro"/>
</dbReference>
<dbReference type="Pfam" id="PF03476">
    <property type="entry name" value="MOSC_N"/>
    <property type="match status" value="1"/>
</dbReference>
<dbReference type="PROSITE" id="PS51340">
    <property type="entry name" value="MOSC"/>
    <property type="match status" value="1"/>
</dbReference>
<dbReference type="EMBL" id="HBIN01016492">
    <property type="protein sequence ID" value="CAE0442439.1"/>
    <property type="molecule type" value="Transcribed_RNA"/>
</dbReference>
<dbReference type="SUPFAM" id="SSF141673">
    <property type="entry name" value="MOSC N-terminal domain-like"/>
    <property type="match status" value="1"/>
</dbReference>
<dbReference type="InterPro" id="IPR005303">
    <property type="entry name" value="MOCOS_middle"/>
</dbReference>
<evidence type="ECO:0000259" key="1">
    <source>
        <dbReference type="PROSITE" id="PS51340"/>
    </source>
</evidence>
<dbReference type="PANTHER" id="PTHR14237:SF19">
    <property type="entry name" value="MITOCHONDRIAL AMIDOXIME REDUCING COMPONENT 1"/>
    <property type="match status" value="1"/>
</dbReference>
<dbReference type="Pfam" id="PF03473">
    <property type="entry name" value="MOSC"/>
    <property type="match status" value="1"/>
</dbReference>
<proteinExistence type="predicted"/>
<protein>
    <recommendedName>
        <fullName evidence="1">MOSC domain-containing protein</fullName>
    </recommendedName>
</protein>
<reference evidence="2" key="1">
    <citation type="submission" date="2021-01" db="EMBL/GenBank/DDBJ databases">
        <authorList>
            <person name="Corre E."/>
            <person name="Pelletier E."/>
            <person name="Niang G."/>
            <person name="Scheremetjew M."/>
            <person name="Finn R."/>
            <person name="Kale V."/>
            <person name="Holt S."/>
            <person name="Cochrane G."/>
            <person name="Meng A."/>
            <person name="Brown T."/>
            <person name="Cohen L."/>
        </authorList>
    </citation>
    <scope>NUCLEOTIDE SEQUENCE</scope>
    <source>
        <strain evidence="2">GSBS06</strain>
    </source>
</reference>